<accession>A0A165JK51</accession>
<proteinExistence type="predicted"/>
<name>A0A165JK51_EXIGL</name>
<sequence>MHAVRNAPIPWRKVNYPRSNRKTKAVLMVLSPRPKTNPFSSVHSSASKPRWAGFLQRCGDSWVWNRCQSRVRKTVDSDSRARLLCLGSALLPERHVDPDALPLSNMGCSSSRALLL</sequence>
<reference evidence="1 2" key="1">
    <citation type="journal article" date="2016" name="Mol. Biol. Evol.">
        <title>Comparative Genomics of Early-Diverging Mushroom-Forming Fungi Provides Insights into the Origins of Lignocellulose Decay Capabilities.</title>
        <authorList>
            <person name="Nagy L.G."/>
            <person name="Riley R."/>
            <person name="Tritt A."/>
            <person name="Adam C."/>
            <person name="Daum C."/>
            <person name="Floudas D."/>
            <person name="Sun H."/>
            <person name="Yadav J.S."/>
            <person name="Pangilinan J."/>
            <person name="Larsson K.H."/>
            <person name="Matsuura K."/>
            <person name="Barry K."/>
            <person name="Labutti K."/>
            <person name="Kuo R."/>
            <person name="Ohm R.A."/>
            <person name="Bhattacharya S.S."/>
            <person name="Shirouzu T."/>
            <person name="Yoshinaga Y."/>
            <person name="Martin F.M."/>
            <person name="Grigoriev I.V."/>
            <person name="Hibbett D.S."/>
        </authorList>
    </citation>
    <scope>NUCLEOTIDE SEQUENCE [LARGE SCALE GENOMIC DNA]</scope>
    <source>
        <strain evidence="1 2">HHB12029</strain>
    </source>
</reference>
<protein>
    <submittedName>
        <fullName evidence="1">Uncharacterized protein</fullName>
    </submittedName>
</protein>
<dbReference type="Proteomes" id="UP000077266">
    <property type="component" value="Unassembled WGS sequence"/>
</dbReference>
<evidence type="ECO:0000313" key="1">
    <source>
        <dbReference type="EMBL" id="KZV94956.1"/>
    </source>
</evidence>
<dbReference type="EMBL" id="KV425965">
    <property type="protein sequence ID" value="KZV94956.1"/>
    <property type="molecule type" value="Genomic_DNA"/>
</dbReference>
<keyword evidence="2" id="KW-1185">Reference proteome</keyword>
<dbReference type="AlphaFoldDB" id="A0A165JK51"/>
<organism evidence="1 2">
    <name type="scientific">Exidia glandulosa HHB12029</name>
    <dbReference type="NCBI Taxonomy" id="1314781"/>
    <lineage>
        <taxon>Eukaryota</taxon>
        <taxon>Fungi</taxon>
        <taxon>Dikarya</taxon>
        <taxon>Basidiomycota</taxon>
        <taxon>Agaricomycotina</taxon>
        <taxon>Agaricomycetes</taxon>
        <taxon>Auriculariales</taxon>
        <taxon>Exidiaceae</taxon>
        <taxon>Exidia</taxon>
    </lineage>
</organism>
<gene>
    <name evidence="1" type="ORF">EXIGLDRAFT_494584</name>
</gene>
<evidence type="ECO:0000313" key="2">
    <source>
        <dbReference type="Proteomes" id="UP000077266"/>
    </source>
</evidence>
<dbReference type="InParanoid" id="A0A165JK51"/>